<dbReference type="CDD" id="cd05323">
    <property type="entry name" value="ADH_SDR_c_like"/>
    <property type="match status" value="1"/>
</dbReference>
<dbReference type="InterPro" id="IPR036291">
    <property type="entry name" value="NAD(P)-bd_dom_sf"/>
</dbReference>
<evidence type="ECO:0000256" key="11">
    <source>
        <dbReference type="ARBA" id="ARBA00048008"/>
    </source>
</evidence>
<reference evidence="23" key="1">
    <citation type="submission" date="2023-03" db="EMBL/GenBank/DDBJ databases">
        <authorList>
            <person name="Steffen K."/>
            <person name="Cardenas P."/>
        </authorList>
    </citation>
    <scope>NUCLEOTIDE SEQUENCE</scope>
</reference>
<evidence type="ECO:0000256" key="16">
    <source>
        <dbReference type="ARBA" id="ARBA00048535"/>
    </source>
</evidence>
<dbReference type="FunFam" id="3.40.50.720:FF:000149">
    <property type="entry name" value="15-hydroxyprostaglandin dehydrogenase [NAD(+)]"/>
    <property type="match status" value="1"/>
</dbReference>
<proteinExistence type="inferred from homology"/>
<dbReference type="Pfam" id="PF00106">
    <property type="entry name" value="adh_short"/>
    <property type="match status" value="1"/>
</dbReference>
<comment type="catalytic activity">
    <reaction evidence="19">
        <text>resolvin D2 + NAD(+) = 16-oxoresolvin D2 + NADH + H(+)</text>
        <dbReference type="Rhea" id="RHEA:53588"/>
        <dbReference type="ChEBI" id="CHEBI:15378"/>
        <dbReference type="ChEBI" id="CHEBI:57540"/>
        <dbReference type="ChEBI" id="CHEBI:57945"/>
        <dbReference type="ChEBI" id="CHEBI:133367"/>
        <dbReference type="ChEBI" id="CHEBI:137498"/>
    </reaction>
    <physiologicalReaction direction="left-to-right" evidence="19">
        <dbReference type="Rhea" id="RHEA:53589"/>
    </physiologicalReaction>
</comment>
<dbReference type="PRINTS" id="PR00080">
    <property type="entry name" value="SDRFAMILY"/>
</dbReference>
<comment type="catalytic activity">
    <reaction evidence="21">
        <text>resolvin E1 + NAD(+) = 18-oxo-resolvin E1 + NADH + H(+)</text>
        <dbReference type="Rhea" id="RHEA:49244"/>
        <dbReference type="ChEBI" id="CHEBI:15378"/>
        <dbReference type="ChEBI" id="CHEBI:57540"/>
        <dbReference type="ChEBI" id="CHEBI:57945"/>
        <dbReference type="ChEBI" id="CHEBI:91000"/>
        <dbReference type="ChEBI" id="CHEBI:91001"/>
    </reaction>
    <physiologicalReaction direction="left-to-right" evidence="21">
        <dbReference type="Rhea" id="RHEA:49245"/>
    </physiologicalReaction>
</comment>
<comment type="catalytic activity">
    <reaction evidence="12">
        <text>15-oxo-(5S,6R)-dihydroxy-(7E,9E,11Z)-eicosatrienoate + NADH + H(+) = (5S,6R,15S)-trihydroxy-(7E,9E,11Z)-eicosatrienoate + NAD(+)</text>
        <dbReference type="Rhea" id="RHEA:41596"/>
        <dbReference type="ChEBI" id="CHEBI:15378"/>
        <dbReference type="ChEBI" id="CHEBI:57540"/>
        <dbReference type="ChEBI" id="CHEBI:57945"/>
        <dbReference type="ChEBI" id="CHEBI:78325"/>
        <dbReference type="ChEBI" id="CHEBI:78329"/>
    </reaction>
    <physiologicalReaction direction="left-to-right" evidence="12">
        <dbReference type="Rhea" id="RHEA:41597"/>
    </physiologicalReaction>
</comment>
<dbReference type="InterPro" id="IPR002347">
    <property type="entry name" value="SDR_fam"/>
</dbReference>
<evidence type="ECO:0000256" key="17">
    <source>
        <dbReference type="ARBA" id="ARBA00048611"/>
    </source>
</evidence>
<dbReference type="AlphaFoldDB" id="A0AA35RPU8"/>
<dbReference type="SUPFAM" id="SSF51735">
    <property type="entry name" value="NAD(P)-binding Rossmann-fold domains"/>
    <property type="match status" value="1"/>
</dbReference>
<dbReference type="PANTHER" id="PTHR44229">
    <property type="entry name" value="15-HYDROXYPROSTAGLANDIN DEHYDROGENASE [NAD(+)]"/>
    <property type="match status" value="1"/>
</dbReference>
<evidence type="ECO:0000256" key="13">
    <source>
        <dbReference type="ARBA" id="ARBA00048144"/>
    </source>
</evidence>
<evidence type="ECO:0000256" key="22">
    <source>
        <dbReference type="RuleBase" id="RU000363"/>
    </source>
</evidence>
<comment type="catalytic activity">
    <reaction evidence="17">
        <text>prostaglandin A1 + NAD(+) = 15-oxo-prostaglandin A1 + NADH + H(+)</text>
        <dbReference type="Rhea" id="RHEA:41263"/>
        <dbReference type="ChEBI" id="CHEBI:15378"/>
        <dbReference type="ChEBI" id="CHEBI:57398"/>
        <dbReference type="ChEBI" id="CHEBI:57540"/>
        <dbReference type="ChEBI" id="CHEBI:57945"/>
        <dbReference type="ChEBI" id="CHEBI:85072"/>
    </reaction>
    <physiologicalReaction direction="left-to-right" evidence="17">
        <dbReference type="Rhea" id="RHEA:41264"/>
    </physiologicalReaction>
</comment>
<protein>
    <recommendedName>
        <fullName evidence="5">15-hydroxyprostaglandin dehydrogenase [NAD(+)]</fullName>
        <ecNumber evidence="3">1.1.1.141</ecNumber>
        <ecNumber evidence="4">1.1.1.232</ecNumber>
    </recommendedName>
    <alternativeName>
        <fullName evidence="7">Eicosanoid/docosanoid dehydrogenase [NAD(+)]</fullName>
    </alternativeName>
    <alternativeName>
        <fullName evidence="6">Prostaglandin dehydrogenase 1</fullName>
    </alternativeName>
</protein>
<dbReference type="PANTHER" id="PTHR44229:SF4">
    <property type="entry name" value="15-HYDROXYPROSTAGLANDIN DEHYDROGENASE [NAD(+)]"/>
    <property type="match status" value="1"/>
</dbReference>
<comment type="catalytic activity">
    <reaction evidence="15">
        <text>resolvin D2 + NAD(+) = 7-oxoresolvin D2 + NADH + H(+)</text>
        <dbReference type="Rhea" id="RHEA:53584"/>
        <dbReference type="ChEBI" id="CHEBI:15378"/>
        <dbReference type="ChEBI" id="CHEBI:57540"/>
        <dbReference type="ChEBI" id="CHEBI:57945"/>
        <dbReference type="ChEBI" id="CHEBI:133367"/>
        <dbReference type="ChEBI" id="CHEBI:137497"/>
    </reaction>
    <physiologicalReaction direction="left-to-right" evidence="15">
        <dbReference type="Rhea" id="RHEA:53585"/>
    </physiologicalReaction>
</comment>
<evidence type="ECO:0000256" key="9">
    <source>
        <dbReference type="ARBA" id="ARBA00047325"/>
    </source>
</evidence>
<comment type="caution">
    <text evidence="23">The sequence shown here is derived from an EMBL/GenBank/DDBJ whole genome shotgun (WGS) entry which is preliminary data.</text>
</comment>
<evidence type="ECO:0000313" key="23">
    <source>
        <dbReference type="EMBL" id="CAI8014688.1"/>
    </source>
</evidence>
<comment type="catalytic activity">
    <reaction evidence="13">
        <text>(11R)-hydroxy-(5Z,8Z,12E,14Z)-eicosatetraenoate + NAD(+) = 11-oxo-(5Z,8Z,12E,14Z)-eicosatetraenoate + NADH + H(+)</text>
        <dbReference type="Rhea" id="RHEA:48640"/>
        <dbReference type="ChEBI" id="CHEBI:15378"/>
        <dbReference type="ChEBI" id="CHEBI:57540"/>
        <dbReference type="ChEBI" id="CHEBI:57945"/>
        <dbReference type="ChEBI" id="CHEBI:78836"/>
        <dbReference type="ChEBI" id="CHEBI:90697"/>
    </reaction>
    <physiologicalReaction direction="left-to-right" evidence="13">
        <dbReference type="Rhea" id="RHEA:48641"/>
    </physiologicalReaction>
</comment>
<dbReference type="EC" id="1.1.1.232" evidence="4"/>
<evidence type="ECO:0000256" key="4">
    <source>
        <dbReference type="ARBA" id="ARBA00039060"/>
    </source>
</evidence>
<evidence type="ECO:0000256" key="19">
    <source>
        <dbReference type="ARBA" id="ARBA00048921"/>
    </source>
</evidence>
<dbReference type="GO" id="GO:0047034">
    <property type="term" value="F:15-hydroxyicosatetraenoate dehydrogenase activity"/>
    <property type="evidence" value="ECO:0007669"/>
    <property type="project" value="UniProtKB-EC"/>
</dbReference>
<comment type="catalytic activity">
    <reaction evidence="10">
        <text>resolvin D1 + NAD(+) = 8-oxoresolvin D1 + NADH + H(+)</text>
        <dbReference type="Rhea" id="RHEA:50124"/>
        <dbReference type="ChEBI" id="CHEBI:15378"/>
        <dbReference type="ChEBI" id="CHEBI:57540"/>
        <dbReference type="ChEBI" id="CHEBI:57945"/>
        <dbReference type="ChEBI" id="CHEBI:132079"/>
        <dbReference type="ChEBI" id="CHEBI:132080"/>
    </reaction>
    <physiologicalReaction direction="left-to-right" evidence="10">
        <dbReference type="Rhea" id="RHEA:50125"/>
    </physiologicalReaction>
</comment>
<comment type="function">
    <text evidence="8">Catalyzes the NAD-dependent dehydrogenation (oxidation) of a broad array of hydroxylated polyunsaturated fatty acids (mainly eicosanoids and docosanoids, including prostaglandins, lipoxins and resolvins), yielding their corresponding keto (oxo) metabolites. Decreases the levels of the pro-proliferative prostaglandins such as prostaglandin E2 (whose activity is increased in cancer because of an increase in the expression of cyclooxygenase 2) and generates oxo-fatty acid products that can profoundly influence cell function by abrogating pro-inflammatory cytokine expression. Converts resolvins E1, D1 and D2 to their oxo products, which represents a mode of resolvin inactivation. Resolvin E1 plays important roles during the resolution phase of acute inflammation, while resolvins D1 and D2 have a unique role in obesity-induced adipose inflammation.</text>
</comment>
<evidence type="ECO:0000313" key="24">
    <source>
        <dbReference type="Proteomes" id="UP001174909"/>
    </source>
</evidence>
<evidence type="ECO:0000256" key="12">
    <source>
        <dbReference type="ARBA" id="ARBA00048140"/>
    </source>
</evidence>
<comment type="catalytic activity">
    <reaction evidence="20">
        <text>(15S)-hydroxy-(5Z,8Z,11Z,13E)-eicosatetraenoate + NAD(+) = 15-oxo-(5Z,8Z,11Z,13E)-eicosatetraenoate + NADH + H(+)</text>
        <dbReference type="Rhea" id="RHEA:23260"/>
        <dbReference type="ChEBI" id="CHEBI:15378"/>
        <dbReference type="ChEBI" id="CHEBI:57409"/>
        <dbReference type="ChEBI" id="CHEBI:57410"/>
        <dbReference type="ChEBI" id="CHEBI:57540"/>
        <dbReference type="ChEBI" id="CHEBI:57945"/>
        <dbReference type="EC" id="1.1.1.232"/>
    </reaction>
    <physiologicalReaction direction="left-to-right" evidence="20">
        <dbReference type="Rhea" id="RHEA:23261"/>
    </physiologicalReaction>
</comment>
<comment type="catalytic activity">
    <reaction evidence="9">
        <text>prostaglandin E1 + NAD(+) = 15-oxoprostaglandin E1 + NADH + H(+)</text>
        <dbReference type="Rhea" id="RHEA:16477"/>
        <dbReference type="ChEBI" id="CHEBI:15378"/>
        <dbReference type="ChEBI" id="CHEBI:57397"/>
        <dbReference type="ChEBI" id="CHEBI:57401"/>
        <dbReference type="ChEBI" id="CHEBI:57540"/>
        <dbReference type="ChEBI" id="CHEBI:57945"/>
    </reaction>
    <physiologicalReaction direction="left-to-right" evidence="9">
        <dbReference type="Rhea" id="RHEA:16478"/>
    </physiologicalReaction>
</comment>
<evidence type="ECO:0000256" key="18">
    <source>
        <dbReference type="ARBA" id="ARBA00048739"/>
    </source>
</evidence>
<gene>
    <name evidence="23" type="ORF">GBAR_LOCUS9175</name>
</gene>
<dbReference type="GO" id="GO:0016404">
    <property type="term" value="F:15-hydroxyprostaglandin dehydrogenase (NAD+) activity"/>
    <property type="evidence" value="ECO:0007669"/>
    <property type="project" value="UniProtKB-EC"/>
</dbReference>
<evidence type="ECO:0000256" key="20">
    <source>
        <dbReference type="ARBA" id="ARBA00049151"/>
    </source>
</evidence>
<evidence type="ECO:0000256" key="10">
    <source>
        <dbReference type="ARBA" id="ARBA00047672"/>
    </source>
</evidence>
<organism evidence="23 24">
    <name type="scientific">Geodia barretti</name>
    <name type="common">Barrett's horny sponge</name>
    <dbReference type="NCBI Taxonomy" id="519541"/>
    <lineage>
        <taxon>Eukaryota</taxon>
        <taxon>Metazoa</taxon>
        <taxon>Porifera</taxon>
        <taxon>Demospongiae</taxon>
        <taxon>Heteroscleromorpha</taxon>
        <taxon>Tetractinellida</taxon>
        <taxon>Astrophorina</taxon>
        <taxon>Geodiidae</taxon>
        <taxon>Geodia</taxon>
    </lineage>
</organism>
<name>A0AA35RPU8_GEOBA</name>
<evidence type="ECO:0000256" key="1">
    <source>
        <dbReference type="ARBA" id="ARBA00006484"/>
    </source>
</evidence>
<evidence type="ECO:0000256" key="6">
    <source>
        <dbReference type="ARBA" id="ARBA00041812"/>
    </source>
</evidence>
<keyword evidence="24" id="KW-1185">Reference proteome</keyword>
<dbReference type="Gene3D" id="3.40.50.720">
    <property type="entry name" value="NAD(P)-binding Rossmann-like Domain"/>
    <property type="match status" value="1"/>
</dbReference>
<dbReference type="PRINTS" id="PR00081">
    <property type="entry name" value="GDHRDH"/>
</dbReference>
<evidence type="ECO:0000256" key="14">
    <source>
        <dbReference type="ARBA" id="ARBA00048170"/>
    </source>
</evidence>
<dbReference type="Proteomes" id="UP001174909">
    <property type="component" value="Unassembled WGS sequence"/>
</dbReference>
<evidence type="ECO:0000256" key="8">
    <source>
        <dbReference type="ARBA" id="ARBA00045705"/>
    </source>
</evidence>
<comment type="catalytic activity">
    <reaction evidence="11">
        <text>14-hydroxy-(4Z,7Z,10Z,12E,16Z,19Z)-docosahexaenoate + NAD(+) = 14-oxo-(4Z,7Z,10Z,12E,16Z,19Z)-docosahexaenoate + NADH + H(+)</text>
        <dbReference type="Rhea" id="RHEA:48952"/>
        <dbReference type="ChEBI" id="CHEBI:15378"/>
        <dbReference type="ChEBI" id="CHEBI:57540"/>
        <dbReference type="ChEBI" id="CHEBI:57945"/>
        <dbReference type="ChEBI" id="CHEBI:90866"/>
        <dbReference type="ChEBI" id="CHEBI:90867"/>
    </reaction>
    <physiologicalReaction direction="left-to-right" evidence="11">
        <dbReference type="Rhea" id="RHEA:48953"/>
    </physiologicalReaction>
</comment>
<accession>A0AA35RPU8</accession>
<evidence type="ECO:0000256" key="2">
    <source>
        <dbReference type="ARBA" id="ARBA00023002"/>
    </source>
</evidence>
<evidence type="ECO:0000256" key="5">
    <source>
        <dbReference type="ARBA" id="ARBA00040276"/>
    </source>
</evidence>
<comment type="catalytic activity">
    <reaction evidence="14">
        <text>resolvin D1 + NAD(+) = 17-oxoresolvin D1 + NADH + H(+)</text>
        <dbReference type="Rhea" id="RHEA:50128"/>
        <dbReference type="ChEBI" id="CHEBI:15378"/>
        <dbReference type="ChEBI" id="CHEBI:57540"/>
        <dbReference type="ChEBI" id="CHEBI:57945"/>
        <dbReference type="ChEBI" id="CHEBI:132079"/>
        <dbReference type="ChEBI" id="CHEBI:132081"/>
    </reaction>
    <physiologicalReaction direction="left-to-right" evidence="14">
        <dbReference type="Rhea" id="RHEA:50129"/>
    </physiologicalReaction>
</comment>
<evidence type="ECO:0000256" key="15">
    <source>
        <dbReference type="ARBA" id="ARBA00048393"/>
    </source>
</evidence>
<dbReference type="GO" id="GO:0005737">
    <property type="term" value="C:cytoplasm"/>
    <property type="evidence" value="ECO:0007669"/>
    <property type="project" value="TreeGrafter"/>
</dbReference>
<dbReference type="EMBL" id="CASHTH010001386">
    <property type="protein sequence ID" value="CAI8014688.1"/>
    <property type="molecule type" value="Genomic_DNA"/>
</dbReference>
<evidence type="ECO:0000256" key="7">
    <source>
        <dbReference type="ARBA" id="ARBA00042026"/>
    </source>
</evidence>
<comment type="similarity">
    <text evidence="1 22">Belongs to the short-chain dehydrogenases/reductases (SDR) family.</text>
</comment>
<keyword evidence="2" id="KW-0560">Oxidoreductase</keyword>
<comment type="catalytic activity">
    <reaction evidence="18">
        <text>prostaglandin E2 + NAD(+) = 15-oxoprostaglandin E2 + NADH + H(+)</text>
        <dbReference type="Rhea" id="RHEA:11876"/>
        <dbReference type="ChEBI" id="CHEBI:15378"/>
        <dbReference type="ChEBI" id="CHEBI:57400"/>
        <dbReference type="ChEBI" id="CHEBI:57540"/>
        <dbReference type="ChEBI" id="CHEBI:57945"/>
        <dbReference type="ChEBI" id="CHEBI:606564"/>
        <dbReference type="EC" id="1.1.1.141"/>
    </reaction>
    <physiologicalReaction direction="left-to-right" evidence="18">
        <dbReference type="Rhea" id="RHEA:11877"/>
    </physiologicalReaction>
</comment>
<dbReference type="EC" id="1.1.1.141" evidence="3"/>
<evidence type="ECO:0000256" key="21">
    <source>
        <dbReference type="ARBA" id="ARBA00049188"/>
    </source>
</evidence>
<sequence length="257" mass="27467">MLLAGEVALVTGAARGIGLATVRLMLQHGAKVGLADIDETVGVATCSELQKEFSRNAATFIPTDVTDSMQLRRMFQTTIKEFGKVSIVCNNAGVADEQNWKKMIAVNMVAMMESTHLAVEFMSHTRGGEGGVVINVSSMGGILPMPFGPSYSASKFGIVGFTRSMTECLERDGIRVNCVCPEFTDTAMLATASMTSEQLEMVQSVGILQPEQVAEAILQLATDSSKAGAVMTVTMKRGIDFFLFPGDPGYSSKKSKL</sequence>
<comment type="catalytic activity">
    <reaction evidence="16">
        <text>lipoxin A4 + NAD(+) = 15-oxo-(5S,6R)-dihydroxy-(7E,9E,11Z,13E)-eicosatetraenoate + NADH + H(+)</text>
        <dbReference type="Rhea" id="RHEA:41572"/>
        <dbReference type="ChEBI" id="CHEBI:15378"/>
        <dbReference type="ChEBI" id="CHEBI:57540"/>
        <dbReference type="ChEBI" id="CHEBI:57945"/>
        <dbReference type="ChEBI" id="CHEBI:67026"/>
        <dbReference type="ChEBI" id="CHEBI:78311"/>
    </reaction>
    <physiologicalReaction direction="left-to-right" evidence="16">
        <dbReference type="Rhea" id="RHEA:41573"/>
    </physiologicalReaction>
</comment>
<evidence type="ECO:0000256" key="3">
    <source>
        <dbReference type="ARBA" id="ARBA00038968"/>
    </source>
</evidence>